<feature type="transmembrane region" description="Helical" evidence="15">
    <location>
        <begin position="858"/>
        <end position="883"/>
    </location>
</feature>
<dbReference type="SMART" id="SM00831">
    <property type="entry name" value="Cation_ATPase_N"/>
    <property type="match status" value="1"/>
</dbReference>
<dbReference type="PANTHER" id="PTHR43294:SF21">
    <property type="entry name" value="CATION TRANSPORTING ATPASE"/>
    <property type="match status" value="1"/>
</dbReference>
<dbReference type="OrthoDB" id="3352408at2759"/>
<feature type="transmembrane region" description="Helical" evidence="15">
    <location>
        <begin position="786"/>
        <end position="808"/>
    </location>
</feature>
<sequence length="1179" mass="129002">MSTTHAPGLETRQGVNELDVARQYSETSARVAAEIEKKKAGKQTKAEETADLKKELEMWQHKVSVQELCDKLNTHPDNGMTTEAAKARLAEDGPNVLSPPKVTPWWVKLLLQFTNIFSMLLTLAAVLSFIGYGLDNSTNDNLYLGCVLTGVVIVTALFSFFQEHKSDKTMEAFKNFLPPQALVHRDGKQFQIESSQLVVGDVVDIKLGDKIPADIRIIKNAKLKVDNSSLTGESEPQARSIDMTDENPLETKNLAFFGTLAVDGTASGVIVQTGDTTVFGRIASLASAAGGEMTTLQVEIHHFVIAIAIYAVALGIIFLIVSLVKGTGAIASIVFALSIIVANVPEGLLATVTVSLTLTAKRMATKQVLVKKLACVETLGSTTTVCSDKTGTLTQNRMTVVHIMYNDAIQTTRTATTEKTYEFDDPLFRRAFYVMANCAKAEFDALDLEQFPDKPIAERVVNGDASEAGILKFCEGETSVMAERARNPQCGGIPFNSTNKFMVTIHKDASDPSNLTQCFKGAPERVMERCSLIATSQGDVPFDDDWKRKVNEHLATIMDNGERCLGLAMTKYAPPPPGTEEAFFDQDSPGFPMDGMTFVGLVALLDPPRESVPGAVERCQTAGVQVIMVTGDHPATAKAIAKSVKIISDPTAQDIAKMRGIPVDSVDPAEVKAVVVPGWELKDFEEDDWNRVLAHPQIVFARTSPQQKLIIVENCQRLGKIVAVTGDGVNDSPALKKANIGVAMGIAGSDVSKEAADMILLDDNFSSIVSGIEEGRLIFDNLKKSIAYTLSSNIPELVPFLIFIILGVPAALSTILILCIDLGTDMIPAISFAYEVAESDIMERPPRNAHRDRLVNRVLVCFSYLLLGIYQALGGYFAFVMAFNDYNISPALLPGLDSSQNFAASSESDRIWWFTIVEEYQRNPATYETKFTEENSEFEAFFNSAQPGVVQQTVEVEMDLQPTPDANFPPVPIVGASSNEQFNNMMKIVGIVLEKPFCLEFACVRDGAVVMNDYDVCFSTETTDPVYYTGANTGVVNPNVDIGSGDGQGCINSWTYDQQRETVLRCQTAYFVAVIIIRTMIAFTCKTRLLPLSWHGIISNKVHIFGVFSMYLMIAALSYVPGLNTAFGAAPLKALHWLLGVPWAVIVLMGGELRKLLFRMGLRNPNFKLGVWLRNYNYW</sequence>
<dbReference type="GO" id="GO:1990573">
    <property type="term" value="P:potassium ion import across plasma membrane"/>
    <property type="evidence" value="ECO:0007669"/>
    <property type="project" value="TreeGrafter"/>
</dbReference>
<evidence type="ECO:0000313" key="17">
    <source>
        <dbReference type="EMBL" id="KAA8494085.1"/>
    </source>
</evidence>
<dbReference type="Gene3D" id="3.40.50.1000">
    <property type="entry name" value="HAD superfamily/HAD-like"/>
    <property type="match status" value="1"/>
</dbReference>
<evidence type="ECO:0000256" key="10">
    <source>
        <dbReference type="ARBA" id="ARBA00022958"/>
    </source>
</evidence>
<dbReference type="GO" id="GO:0036376">
    <property type="term" value="P:sodium ion export across plasma membrane"/>
    <property type="evidence" value="ECO:0007669"/>
    <property type="project" value="TreeGrafter"/>
</dbReference>
<feature type="transmembrane region" description="Helical" evidence="15">
    <location>
        <begin position="1069"/>
        <end position="1090"/>
    </location>
</feature>
<dbReference type="FunFam" id="1.20.1110.10:FF:000095">
    <property type="entry name" value="Sodium/potassium-transporting ATPase subunit alpha-1"/>
    <property type="match status" value="1"/>
</dbReference>
<dbReference type="SFLD" id="SFLDG00002">
    <property type="entry name" value="C1.7:_P-type_atpase_like"/>
    <property type="match status" value="1"/>
</dbReference>
<dbReference type="FunFam" id="2.70.150.10:FF:000003">
    <property type="entry name" value="Sodium/potassium-transporting ATPase subunit alpha"/>
    <property type="match status" value="1"/>
</dbReference>
<dbReference type="GO" id="GO:0006883">
    <property type="term" value="P:intracellular sodium ion homeostasis"/>
    <property type="evidence" value="ECO:0007669"/>
    <property type="project" value="TreeGrafter"/>
</dbReference>
<dbReference type="InterPro" id="IPR023299">
    <property type="entry name" value="ATPase_P-typ_cyto_dom_N"/>
</dbReference>
<keyword evidence="5" id="KW-0633">Potassium transport</keyword>
<dbReference type="NCBIfam" id="TIGR01106">
    <property type="entry name" value="ATPase-IIC_X-K"/>
    <property type="match status" value="1"/>
</dbReference>
<keyword evidence="6" id="KW-0597">Phosphoprotein</keyword>
<keyword evidence="8" id="KW-0547">Nucleotide-binding</keyword>
<dbReference type="SUPFAM" id="SSF56784">
    <property type="entry name" value="HAD-like"/>
    <property type="match status" value="1"/>
</dbReference>
<feature type="domain" description="Cation-transporting P-type ATPase N-terminal" evidence="16">
    <location>
        <begin position="59"/>
        <end position="133"/>
    </location>
</feature>
<dbReference type="InterPro" id="IPR004014">
    <property type="entry name" value="ATPase_P-typ_cation-transptr_N"/>
</dbReference>
<protein>
    <submittedName>
        <fullName evidence="17">Sodium/potassium-transporting ATPase subunit alpha</fullName>
    </submittedName>
</protein>
<dbReference type="PROSITE" id="PS00154">
    <property type="entry name" value="ATPASE_E1_E2"/>
    <property type="match status" value="1"/>
</dbReference>
<dbReference type="InterPro" id="IPR050510">
    <property type="entry name" value="Cation_transp_ATPase_P-type"/>
</dbReference>
<accession>A0A5J4YS69</accession>
<dbReference type="GO" id="GO:1902600">
    <property type="term" value="P:proton transmembrane transport"/>
    <property type="evidence" value="ECO:0007669"/>
    <property type="project" value="TreeGrafter"/>
</dbReference>
<proteinExistence type="inferred from homology"/>
<feature type="transmembrane region" description="Helical" evidence="15">
    <location>
        <begin position="142"/>
        <end position="161"/>
    </location>
</feature>
<dbReference type="NCBIfam" id="TIGR01494">
    <property type="entry name" value="ATPase_P-type"/>
    <property type="match status" value="2"/>
</dbReference>
<keyword evidence="18" id="KW-1185">Reference proteome</keyword>
<evidence type="ECO:0000256" key="6">
    <source>
        <dbReference type="ARBA" id="ARBA00022553"/>
    </source>
</evidence>
<evidence type="ECO:0000256" key="3">
    <source>
        <dbReference type="ARBA" id="ARBA00022448"/>
    </source>
</evidence>
<reference evidence="18" key="1">
    <citation type="journal article" date="2019" name="Nat. Commun.">
        <title>Expansion of phycobilisome linker gene families in mesophilic red algae.</title>
        <authorList>
            <person name="Lee J."/>
            <person name="Kim D."/>
            <person name="Bhattacharya D."/>
            <person name="Yoon H.S."/>
        </authorList>
    </citation>
    <scope>NUCLEOTIDE SEQUENCE [LARGE SCALE GENOMIC DNA]</scope>
    <source>
        <strain evidence="18">CCMP 1328</strain>
    </source>
</reference>
<comment type="caution">
    <text evidence="17">The sequence shown here is derived from an EMBL/GenBank/DDBJ whole genome shotgun (WGS) entry which is preliminary data.</text>
</comment>
<comment type="similarity">
    <text evidence="2">Belongs to the cation transport ATPase (P-type) (TC 3.A.3) family. Type IIC subfamily.</text>
</comment>
<evidence type="ECO:0000256" key="4">
    <source>
        <dbReference type="ARBA" id="ARBA00022475"/>
    </source>
</evidence>
<evidence type="ECO:0000256" key="11">
    <source>
        <dbReference type="ARBA" id="ARBA00022967"/>
    </source>
</evidence>
<evidence type="ECO:0000256" key="5">
    <source>
        <dbReference type="ARBA" id="ARBA00022538"/>
    </source>
</evidence>
<comment type="subcellular location">
    <subcellularLocation>
        <location evidence="1">Cell membrane</location>
        <topology evidence="1">Multi-pass membrane protein</topology>
    </subcellularLocation>
</comment>
<keyword evidence="12 15" id="KW-1133">Transmembrane helix</keyword>
<dbReference type="SUPFAM" id="SSF81660">
    <property type="entry name" value="Metal cation-transporting ATPase, ATP-binding domain N"/>
    <property type="match status" value="1"/>
</dbReference>
<keyword evidence="11" id="KW-1278">Translocase</keyword>
<feature type="transmembrane region" description="Helical" evidence="15">
    <location>
        <begin position="1102"/>
        <end position="1122"/>
    </location>
</feature>
<dbReference type="InterPro" id="IPR036412">
    <property type="entry name" value="HAD-like_sf"/>
</dbReference>
<dbReference type="InterPro" id="IPR008250">
    <property type="entry name" value="ATPase_P-typ_transduc_dom_A_sf"/>
</dbReference>
<keyword evidence="7 15" id="KW-0812">Transmembrane</keyword>
<gene>
    <name evidence="17" type="ORF">FVE85_4060</name>
</gene>
<dbReference type="InterPro" id="IPR044492">
    <property type="entry name" value="P_typ_ATPase_HD_dom"/>
</dbReference>
<evidence type="ECO:0000256" key="1">
    <source>
        <dbReference type="ARBA" id="ARBA00004651"/>
    </source>
</evidence>
<dbReference type="InterPro" id="IPR059000">
    <property type="entry name" value="ATPase_P-type_domA"/>
</dbReference>
<evidence type="ECO:0000256" key="12">
    <source>
        <dbReference type="ARBA" id="ARBA00022989"/>
    </source>
</evidence>
<dbReference type="Proteomes" id="UP000324585">
    <property type="component" value="Unassembled WGS sequence"/>
</dbReference>
<keyword evidence="14 15" id="KW-0472">Membrane</keyword>
<keyword evidence="9" id="KW-0067">ATP-binding</keyword>
<dbReference type="EMBL" id="VRMN01000005">
    <property type="protein sequence ID" value="KAA8494085.1"/>
    <property type="molecule type" value="Genomic_DNA"/>
</dbReference>
<keyword evidence="3" id="KW-0813">Transport</keyword>
<dbReference type="SFLD" id="SFLDF00027">
    <property type="entry name" value="p-type_atpase"/>
    <property type="match status" value="1"/>
</dbReference>
<dbReference type="InterPro" id="IPR018303">
    <property type="entry name" value="ATPase_P-typ_P_site"/>
</dbReference>
<dbReference type="SUPFAM" id="SSF81653">
    <property type="entry name" value="Calcium ATPase, transduction domain A"/>
    <property type="match status" value="1"/>
</dbReference>
<keyword evidence="4" id="KW-1003">Cell membrane</keyword>
<organism evidence="17 18">
    <name type="scientific">Porphyridium purpureum</name>
    <name type="common">Red alga</name>
    <name type="synonym">Porphyridium cruentum</name>
    <dbReference type="NCBI Taxonomy" id="35688"/>
    <lineage>
        <taxon>Eukaryota</taxon>
        <taxon>Rhodophyta</taxon>
        <taxon>Bangiophyceae</taxon>
        <taxon>Porphyridiales</taxon>
        <taxon>Porphyridiaceae</taxon>
        <taxon>Porphyridium</taxon>
    </lineage>
</organism>
<dbReference type="Gene3D" id="1.20.1110.10">
    <property type="entry name" value="Calcium-transporting ATPase, transmembrane domain"/>
    <property type="match status" value="2"/>
</dbReference>
<dbReference type="SMR" id="A0A5J4YS69"/>
<name>A0A5J4YS69_PORPP</name>
<dbReference type="GO" id="GO:0030007">
    <property type="term" value="P:intracellular potassium ion homeostasis"/>
    <property type="evidence" value="ECO:0007669"/>
    <property type="project" value="TreeGrafter"/>
</dbReference>
<dbReference type="Pfam" id="PF13246">
    <property type="entry name" value="Cation_ATPase"/>
    <property type="match status" value="1"/>
</dbReference>
<evidence type="ECO:0000259" key="16">
    <source>
        <dbReference type="SMART" id="SM00831"/>
    </source>
</evidence>
<dbReference type="SUPFAM" id="SSF81665">
    <property type="entry name" value="Calcium ATPase, transmembrane domain M"/>
    <property type="match status" value="1"/>
</dbReference>
<dbReference type="InterPro" id="IPR006068">
    <property type="entry name" value="ATPase_P-typ_cation-transptr_C"/>
</dbReference>
<evidence type="ECO:0000256" key="14">
    <source>
        <dbReference type="ARBA" id="ARBA00023136"/>
    </source>
</evidence>
<evidence type="ECO:0000256" key="15">
    <source>
        <dbReference type="SAM" id="Phobius"/>
    </source>
</evidence>
<dbReference type="Pfam" id="PF00690">
    <property type="entry name" value="Cation_ATPase_N"/>
    <property type="match status" value="1"/>
</dbReference>
<keyword evidence="13" id="KW-0406">Ion transport</keyword>
<dbReference type="Gene3D" id="3.40.1110.10">
    <property type="entry name" value="Calcium-transporting ATPase, cytoplasmic domain N"/>
    <property type="match status" value="1"/>
</dbReference>
<dbReference type="PRINTS" id="PR00119">
    <property type="entry name" value="CATATPASE"/>
</dbReference>
<feature type="transmembrane region" description="Helical" evidence="15">
    <location>
        <begin position="1134"/>
        <end position="1153"/>
    </location>
</feature>
<dbReference type="InterPro" id="IPR023214">
    <property type="entry name" value="HAD_sf"/>
</dbReference>
<keyword evidence="10" id="KW-0630">Potassium</keyword>
<evidence type="ECO:0000256" key="2">
    <source>
        <dbReference type="ARBA" id="ARBA00006934"/>
    </source>
</evidence>
<dbReference type="FunFam" id="3.40.50.1000:FF:000083">
    <property type="entry name" value="Sodium/potassium-transporting ATPase subunit alpha"/>
    <property type="match status" value="1"/>
</dbReference>
<feature type="transmembrane region" description="Helical" evidence="15">
    <location>
        <begin position="330"/>
        <end position="358"/>
    </location>
</feature>
<dbReference type="GO" id="GO:0016887">
    <property type="term" value="F:ATP hydrolysis activity"/>
    <property type="evidence" value="ECO:0007669"/>
    <property type="project" value="InterPro"/>
</dbReference>
<dbReference type="InterPro" id="IPR005775">
    <property type="entry name" value="P-type_ATPase_IIC"/>
</dbReference>
<feature type="transmembrane region" description="Helical" evidence="15">
    <location>
        <begin position="303"/>
        <end position="324"/>
    </location>
</feature>
<dbReference type="GO" id="GO:0005886">
    <property type="term" value="C:plasma membrane"/>
    <property type="evidence" value="ECO:0007669"/>
    <property type="project" value="UniProtKB-SubCell"/>
</dbReference>
<dbReference type="SFLD" id="SFLDS00003">
    <property type="entry name" value="Haloacid_Dehalogenase"/>
    <property type="match status" value="1"/>
</dbReference>
<dbReference type="Pfam" id="PF00689">
    <property type="entry name" value="Cation_ATPase_C"/>
    <property type="match status" value="2"/>
</dbReference>
<dbReference type="AlphaFoldDB" id="A0A5J4YS69"/>
<evidence type="ECO:0000256" key="9">
    <source>
        <dbReference type="ARBA" id="ARBA00022840"/>
    </source>
</evidence>
<dbReference type="Gene3D" id="2.70.150.10">
    <property type="entry name" value="Calcium-transporting ATPase, cytoplasmic transduction domain A"/>
    <property type="match status" value="1"/>
</dbReference>
<dbReference type="InterPro" id="IPR023298">
    <property type="entry name" value="ATPase_P-typ_TM_dom_sf"/>
</dbReference>
<dbReference type="GO" id="GO:0005391">
    <property type="term" value="F:P-type sodium:potassium-exchanging transporter activity"/>
    <property type="evidence" value="ECO:0007669"/>
    <property type="project" value="TreeGrafter"/>
</dbReference>
<dbReference type="PANTHER" id="PTHR43294">
    <property type="entry name" value="SODIUM/POTASSIUM-TRANSPORTING ATPASE SUBUNIT ALPHA"/>
    <property type="match status" value="1"/>
</dbReference>
<dbReference type="OMA" id="PGMREMV"/>
<evidence type="ECO:0000256" key="7">
    <source>
        <dbReference type="ARBA" id="ARBA00022692"/>
    </source>
</evidence>
<feature type="transmembrane region" description="Helical" evidence="15">
    <location>
        <begin position="109"/>
        <end position="130"/>
    </location>
</feature>
<evidence type="ECO:0000256" key="13">
    <source>
        <dbReference type="ARBA" id="ARBA00023065"/>
    </source>
</evidence>
<dbReference type="InterPro" id="IPR001757">
    <property type="entry name" value="P_typ_ATPase"/>
</dbReference>
<evidence type="ECO:0000256" key="8">
    <source>
        <dbReference type="ARBA" id="ARBA00022741"/>
    </source>
</evidence>
<dbReference type="GO" id="GO:0005524">
    <property type="term" value="F:ATP binding"/>
    <property type="evidence" value="ECO:0007669"/>
    <property type="project" value="UniProtKB-KW"/>
</dbReference>
<dbReference type="PRINTS" id="PR00121">
    <property type="entry name" value="NAKATPASE"/>
</dbReference>
<evidence type="ECO:0000313" key="18">
    <source>
        <dbReference type="Proteomes" id="UP000324585"/>
    </source>
</evidence>
<dbReference type="Pfam" id="PF00122">
    <property type="entry name" value="E1-E2_ATPase"/>
    <property type="match status" value="1"/>
</dbReference>